<gene>
    <name evidence="1" type="ORF">Pint_20008</name>
</gene>
<accession>A0ACC0XC08</accession>
<name>A0ACC0XC08_9ROSI</name>
<dbReference type="Proteomes" id="UP001163603">
    <property type="component" value="Chromosome 13"/>
</dbReference>
<sequence>MKIGFSWFMGRIRRESLSVVSGGGDSVSRMKVQGDSVNVKVKEKKERAKVPFHIPAIKRPQEKYNILVNNLNHPFQHVWLQRSEDNQRFLHPLASLSVLDFVHKDIGDVEPVKPTSPEETSFKLVEEVKDLKELAAKFWSVNEFAASRVLKLERNSLEYLLQRFCGVTANKEYQNADWRLRPLPDEMLRSYKRSYDICMQLYEKKLLTENSYLYIYGLVPYCLRVLTFVSRSFPEKALPPPHTGISPSVKVAEATVQALKKPTHGFGAERKFDTEKKKLCKGAVVAKVNVILYPFARDEQPKAVKEVKVEPATSSLNLQSLSSFTSGEQPKPVVEESSSGQPLDFEAARKQIRFGEALKEESVRIDGNQKNCEETDQIWRSSEGKISED</sequence>
<proteinExistence type="predicted"/>
<reference evidence="2" key="1">
    <citation type="journal article" date="2023" name="G3 (Bethesda)">
        <title>Genome assembly and association tests identify interacting loci associated with vigor, precocity, and sex in interspecific pistachio rootstocks.</title>
        <authorList>
            <person name="Palmer W."/>
            <person name="Jacygrad E."/>
            <person name="Sagayaradj S."/>
            <person name="Cavanaugh K."/>
            <person name="Han R."/>
            <person name="Bertier L."/>
            <person name="Beede B."/>
            <person name="Kafkas S."/>
            <person name="Golino D."/>
            <person name="Preece J."/>
            <person name="Michelmore R."/>
        </authorList>
    </citation>
    <scope>NUCLEOTIDE SEQUENCE [LARGE SCALE GENOMIC DNA]</scope>
</reference>
<organism evidence="1 2">
    <name type="scientific">Pistacia integerrima</name>
    <dbReference type="NCBI Taxonomy" id="434235"/>
    <lineage>
        <taxon>Eukaryota</taxon>
        <taxon>Viridiplantae</taxon>
        <taxon>Streptophyta</taxon>
        <taxon>Embryophyta</taxon>
        <taxon>Tracheophyta</taxon>
        <taxon>Spermatophyta</taxon>
        <taxon>Magnoliopsida</taxon>
        <taxon>eudicotyledons</taxon>
        <taxon>Gunneridae</taxon>
        <taxon>Pentapetalae</taxon>
        <taxon>rosids</taxon>
        <taxon>malvids</taxon>
        <taxon>Sapindales</taxon>
        <taxon>Anacardiaceae</taxon>
        <taxon>Pistacia</taxon>
    </lineage>
</organism>
<keyword evidence="2" id="KW-1185">Reference proteome</keyword>
<dbReference type="EMBL" id="CM047748">
    <property type="protein sequence ID" value="KAJ0014023.1"/>
    <property type="molecule type" value="Genomic_DNA"/>
</dbReference>
<evidence type="ECO:0000313" key="1">
    <source>
        <dbReference type="EMBL" id="KAJ0014023.1"/>
    </source>
</evidence>
<comment type="caution">
    <text evidence="1">The sequence shown here is derived from an EMBL/GenBank/DDBJ whole genome shotgun (WGS) entry which is preliminary data.</text>
</comment>
<protein>
    <submittedName>
        <fullName evidence="1">Uncharacterized protein</fullName>
    </submittedName>
</protein>
<evidence type="ECO:0000313" key="2">
    <source>
        <dbReference type="Proteomes" id="UP001163603"/>
    </source>
</evidence>